<feature type="transmembrane region" description="Helical" evidence="1">
    <location>
        <begin position="50"/>
        <end position="69"/>
    </location>
</feature>
<protein>
    <submittedName>
        <fullName evidence="2">Uncharacterized protein</fullName>
    </submittedName>
</protein>
<keyword evidence="1" id="KW-0472">Membrane</keyword>
<name>I4EM81_9BACT</name>
<gene>
    <name evidence="2" type="ORF">NITHO_5700002</name>
</gene>
<sequence>MDPDFERRNAVPVTPARSGKIIVSGGAFLMATAAWAYAAFEEYTLGGQLFSIYAVLVFLHAILGIVLMLRVRAAWVPGLLLAVSGFGIAIYGQRFPLSGFDALAAVLLFLSRSEFFPSTPSDQG</sequence>
<dbReference type="Proteomes" id="UP000004221">
    <property type="component" value="Unassembled WGS sequence"/>
</dbReference>
<keyword evidence="1" id="KW-0812">Transmembrane</keyword>
<keyword evidence="1" id="KW-1133">Transmembrane helix</keyword>
<keyword evidence="3" id="KW-1185">Reference proteome</keyword>
<feature type="transmembrane region" description="Helical" evidence="1">
    <location>
        <begin position="21"/>
        <end position="38"/>
    </location>
</feature>
<proteinExistence type="predicted"/>
<accession>I4EM81</accession>
<reference evidence="2 3" key="1">
    <citation type="journal article" date="2012" name="ISME J.">
        <title>Nitrification expanded: discovery, physiology and genomics of a nitrite-oxidizing bacterium from the phylum Chloroflexi.</title>
        <authorList>
            <person name="Sorokin D.Y."/>
            <person name="Lucker S."/>
            <person name="Vejmelkova D."/>
            <person name="Kostrikina N.A."/>
            <person name="Kleerebezem R."/>
            <person name="Rijpstra W.I."/>
            <person name="Damste J.S."/>
            <person name="Le Paslier D."/>
            <person name="Muyzer G."/>
            <person name="Wagner M."/>
            <person name="van Loosdrecht M.C."/>
            <person name="Daims H."/>
        </authorList>
    </citation>
    <scope>NUCLEOTIDE SEQUENCE [LARGE SCALE GENOMIC DNA]</scope>
    <source>
        <strain evidence="3">none</strain>
    </source>
</reference>
<organism evidence="2 3">
    <name type="scientific">Nitrolancea hollandica Lb</name>
    <dbReference type="NCBI Taxonomy" id="1129897"/>
    <lineage>
        <taxon>Bacteria</taxon>
        <taxon>Pseudomonadati</taxon>
        <taxon>Thermomicrobiota</taxon>
        <taxon>Thermomicrobia</taxon>
        <taxon>Sphaerobacterales</taxon>
        <taxon>Sphaerobacterineae</taxon>
        <taxon>Sphaerobacteraceae</taxon>
        <taxon>Nitrolancea</taxon>
    </lineage>
</organism>
<feature type="transmembrane region" description="Helical" evidence="1">
    <location>
        <begin position="74"/>
        <end position="92"/>
    </location>
</feature>
<dbReference type="AlphaFoldDB" id="I4EM81"/>
<evidence type="ECO:0000313" key="3">
    <source>
        <dbReference type="Proteomes" id="UP000004221"/>
    </source>
</evidence>
<evidence type="ECO:0000313" key="2">
    <source>
        <dbReference type="EMBL" id="CCF85794.1"/>
    </source>
</evidence>
<evidence type="ECO:0000256" key="1">
    <source>
        <dbReference type="SAM" id="Phobius"/>
    </source>
</evidence>
<comment type="caution">
    <text evidence="2">The sequence shown here is derived from an EMBL/GenBank/DDBJ whole genome shotgun (WGS) entry which is preliminary data.</text>
</comment>
<dbReference type="EMBL" id="CAGS01000524">
    <property type="protein sequence ID" value="CCF85794.1"/>
    <property type="molecule type" value="Genomic_DNA"/>
</dbReference>